<dbReference type="InterPro" id="IPR013785">
    <property type="entry name" value="Aldolase_TIM"/>
</dbReference>
<dbReference type="AlphaFoldDB" id="A0A0F9TRE4"/>
<sequence length="73" mass="7638">MTLSSVLAFGATSGVRKLDVKICGLSTPATIAAVLQRGASHAGFVHFAKSPRHLDGAAMAEPRARATPRQWPP</sequence>
<dbReference type="SUPFAM" id="SSF51366">
    <property type="entry name" value="Ribulose-phoshate binding barrel"/>
    <property type="match status" value="1"/>
</dbReference>
<protein>
    <recommendedName>
        <fullName evidence="2">Phosphoribosylanthranilate isomerase</fullName>
    </recommendedName>
</protein>
<reference evidence="1" key="1">
    <citation type="journal article" date="2015" name="Nature">
        <title>Complex archaea that bridge the gap between prokaryotes and eukaryotes.</title>
        <authorList>
            <person name="Spang A."/>
            <person name="Saw J.H."/>
            <person name="Jorgensen S.L."/>
            <person name="Zaremba-Niedzwiedzka K."/>
            <person name="Martijn J."/>
            <person name="Lind A.E."/>
            <person name="van Eijk R."/>
            <person name="Schleper C."/>
            <person name="Guy L."/>
            <person name="Ettema T.J."/>
        </authorList>
    </citation>
    <scope>NUCLEOTIDE SEQUENCE</scope>
</reference>
<gene>
    <name evidence="1" type="ORF">LCGC14_0296920</name>
</gene>
<proteinExistence type="predicted"/>
<dbReference type="EMBL" id="LAZR01000182">
    <property type="protein sequence ID" value="KKN83630.1"/>
    <property type="molecule type" value="Genomic_DNA"/>
</dbReference>
<evidence type="ECO:0008006" key="2">
    <source>
        <dbReference type="Google" id="ProtNLM"/>
    </source>
</evidence>
<accession>A0A0F9TRE4</accession>
<evidence type="ECO:0000313" key="1">
    <source>
        <dbReference type="EMBL" id="KKN83630.1"/>
    </source>
</evidence>
<comment type="caution">
    <text evidence="1">The sequence shown here is derived from an EMBL/GenBank/DDBJ whole genome shotgun (WGS) entry which is preliminary data.</text>
</comment>
<dbReference type="Gene3D" id="3.20.20.70">
    <property type="entry name" value="Aldolase class I"/>
    <property type="match status" value="1"/>
</dbReference>
<name>A0A0F9TRE4_9ZZZZ</name>
<organism evidence="1">
    <name type="scientific">marine sediment metagenome</name>
    <dbReference type="NCBI Taxonomy" id="412755"/>
    <lineage>
        <taxon>unclassified sequences</taxon>
        <taxon>metagenomes</taxon>
        <taxon>ecological metagenomes</taxon>
    </lineage>
</organism>
<dbReference type="InterPro" id="IPR011060">
    <property type="entry name" value="RibuloseP-bd_barrel"/>
</dbReference>